<dbReference type="AlphaFoldDB" id="A0AAW0GUF9"/>
<proteinExistence type="predicted"/>
<name>A0AAW0GUF9_9APHY</name>
<dbReference type="Proteomes" id="UP001385951">
    <property type="component" value="Unassembled WGS sequence"/>
</dbReference>
<accession>A0AAW0GUF9</accession>
<organism evidence="2 3">
    <name type="scientific">Cerrena zonata</name>
    <dbReference type="NCBI Taxonomy" id="2478898"/>
    <lineage>
        <taxon>Eukaryota</taxon>
        <taxon>Fungi</taxon>
        <taxon>Dikarya</taxon>
        <taxon>Basidiomycota</taxon>
        <taxon>Agaricomycotina</taxon>
        <taxon>Agaricomycetes</taxon>
        <taxon>Polyporales</taxon>
        <taxon>Cerrenaceae</taxon>
        <taxon>Cerrena</taxon>
    </lineage>
</organism>
<gene>
    <name evidence="2" type="ORF">QCA50_002641</name>
</gene>
<keyword evidence="1" id="KW-0732">Signal</keyword>
<evidence type="ECO:0000313" key="3">
    <source>
        <dbReference type="Proteomes" id="UP001385951"/>
    </source>
</evidence>
<dbReference type="EMBL" id="JASBNA010000003">
    <property type="protein sequence ID" value="KAK7693076.1"/>
    <property type="molecule type" value="Genomic_DNA"/>
</dbReference>
<reference evidence="2 3" key="1">
    <citation type="submission" date="2022-09" db="EMBL/GenBank/DDBJ databases">
        <authorList>
            <person name="Palmer J.M."/>
        </authorList>
    </citation>
    <scope>NUCLEOTIDE SEQUENCE [LARGE SCALE GENOMIC DNA]</scope>
    <source>
        <strain evidence="2 3">DSM 7382</strain>
    </source>
</reference>
<protein>
    <submittedName>
        <fullName evidence="2">Uncharacterized protein</fullName>
    </submittedName>
</protein>
<evidence type="ECO:0000313" key="2">
    <source>
        <dbReference type="EMBL" id="KAK7693076.1"/>
    </source>
</evidence>
<keyword evidence="3" id="KW-1185">Reference proteome</keyword>
<feature type="signal peptide" evidence="1">
    <location>
        <begin position="1"/>
        <end position="21"/>
    </location>
</feature>
<evidence type="ECO:0000256" key="1">
    <source>
        <dbReference type="SAM" id="SignalP"/>
    </source>
</evidence>
<feature type="chain" id="PRO_5043586797" evidence="1">
    <location>
        <begin position="22"/>
        <end position="71"/>
    </location>
</feature>
<sequence>MKFFTSIIVATAIVMAGSVSAMPSSNLVKKSDNAAACASKQGFCTGISSSPCCPGLKCTLLGGPLNLGVCL</sequence>
<comment type="caution">
    <text evidence="2">The sequence shown here is derived from an EMBL/GenBank/DDBJ whole genome shotgun (WGS) entry which is preliminary data.</text>
</comment>